<evidence type="ECO:0000313" key="3">
    <source>
        <dbReference type="Proteomes" id="UP000315439"/>
    </source>
</evidence>
<organism evidence="2 3">
    <name type="scientific">Aliikangiella coralliicola</name>
    <dbReference type="NCBI Taxonomy" id="2592383"/>
    <lineage>
        <taxon>Bacteria</taxon>
        <taxon>Pseudomonadati</taxon>
        <taxon>Pseudomonadota</taxon>
        <taxon>Gammaproteobacteria</taxon>
        <taxon>Oceanospirillales</taxon>
        <taxon>Pleioneaceae</taxon>
        <taxon>Aliikangiella</taxon>
    </lineage>
</organism>
<gene>
    <name evidence="2" type="ORF">FLL46_07390</name>
</gene>
<name>A0A545UFU5_9GAMM</name>
<keyword evidence="1" id="KW-0732">Signal</keyword>
<accession>A0A545UFU5</accession>
<dbReference type="AlphaFoldDB" id="A0A545UFU5"/>
<evidence type="ECO:0008006" key="4">
    <source>
        <dbReference type="Google" id="ProtNLM"/>
    </source>
</evidence>
<dbReference type="RefSeq" id="WP_142892849.1">
    <property type="nucleotide sequence ID" value="NZ_ML660162.1"/>
</dbReference>
<evidence type="ECO:0000313" key="2">
    <source>
        <dbReference type="EMBL" id="TQV88341.1"/>
    </source>
</evidence>
<sequence>MIRNLVKLTTVALSFATITYASASDLGASSALAERVLIVKCIGGNTNSGNFIIAESQWSQTASECRDLGGKLRIQKAIE</sequence>
<protein>
    <recommendedName>
        <fullName evidence="4">C-type lectin domain-containing protein</fullName>
    </recommendedName>
</protein>
<proteinExistence type="predicted"/>
<reference evidence="2 3" key="1">
    <citation type="submission" date="2019-07" db="EMBL/GenBank/DDBJ databases">
        <title>Draft genome for Aliikangiella sp. M105.</title>
        <authorList>
            <person name="Wang G."/>
        </authorList>
    </citation>
    <scope>NUCLEOTIDE SEQUENCE [LARGE SCALE GENOMIC DNA]</scope>
    <source>
        <strain evidence="2 3">M105</strain>
    </source>
</reference>
<evidence type="ECO:0000256" key="1">
    <source>
        <dbReference type="SAM" id="SignalP"/>
    </source>
</evidence>
<feature type="chain" id="PRO_5021976108" description="C-type lectin domain-containing protein" evidence="1">
    <location>
        <begin position="24"/>
        <end position="79"/>
    </location>
</feature>
<keyword evidence="3" id="KW-1185">Reference proteome</keyword>
<feature type="signal peptide" evidence="1">
    <location>
        <begin position="1"/>
        <end position="23"/>
    </location>
</feature>
<dbReference type="EMBL" id="VIKS01000004">
    <property type="protein sequence ID" value="TQV88341.1"/>
    <property type="molecule type" value="Genomic_DNA"/>
</dbReference>
<dbReference type="Proteomes" id="UP000315439">
    <property type="component" value="Unassembled WGS sequence"/>
</dbReference>
<comment type="caution">
    <text evidence="2">The sequence shown here is derived from an EMBL/GenBank/DDBJ whole genome shotgun (WGS) entry which is preliminary data.</text>
</comment>